<name>A0A3S4IBG2_CHRVL</name>
<evidence type="ECO:0000313" key="1">
    <source>
        <dbReference type="EMBL" id="VEB45290.1"/>
    </source>
</evidence>
<organism evidence="1 2">
    <name type="scientific">Chromobacterium violaceum</name>
    <dbReference type="NCBI Taxonomy" id="536"/>
    <lineage>
        <taxon>Bacteria</taxon>
        <taxon>Pseudomonadati</taxon>
        <taxon>Pseudomonadota</taxon>
        <taxon>Betaproteobacteria</taxon>
        <taxon>Neisseriales</taxon>
        <taxon>Chromobacteriaceae</taxon>
        <taxon>Chromobacterium</taxon>
    </lineage>
</organism>
<evidence type="ECO:0000313" key="2">
    <source>
        <dbReference type="Proteomes" id="UP000275777"/>
    </source>
</evidence>
<proteinExistence type="predicted"/>
<protein>
    <submittedName>
        <fullName evidence="1">Uncharacterized conserved protein</fullName>
    </submittedName>
</protein>
<dbReference type="AlphaFoldDB" id="A0A3S4IBG2"/>
<gene>
    <name evidence="1" type="ORF">NCTC9695_05800</name>
</gene>
<dbReference type="EMBL" id="LR134182">
    <property type="protein sequence ID" value="VEB45290.1"/>
    <property type="molecule type" value="Genomic_DNA"/>
</dbReference>
<reference evidence="1 2" key="1">
    <citation type="submission" date="2018-12" db="EMBL/GenBank/DDBJ databases">
        <authorList>
            <consortium name="Pathogen Informatics"/>
        </authorList>
    </citation>
    <scope>NUCLEOTIDE SEQUENCE [LARGE SCALE GENOMIC DNA]</scope>
    <source>
        <strain evidence="1 2">NCTC9695</strain>
    </source>
</reference>
<accession>A0A3S4IBG2</accession>
<dbReference type="Proteomes" id="UP000275777">
    <property type="component" value="Chromosome"/>
</dbReference>
<sequence length="98" mass="10587">MSCVSGKQEAQCQSQIHVMMFFDGTGNNIQADYYQAASGKQRPSNVARLFMTARDKPNEGYFRFYMPGVGTPFPEIDDTGGALGGGAGAGGEARILWR</sequence>